<evidence type="ECO:0000259" key="2">
    <source>
        <dbReference type="Pfam" id="PF04773"/>
    </source>
</evidence>
<name>A0A4R5MLV8_9SPHI</name>
<dbReference type="Proteomes" id="UP000295668">
    <property type="component" value="Unassembled WGS sequence"/>
</dbReference>
<evidence type="ECO:0000313" key="5">
    <source>
        <dbReference type="Proteomes" id="UP000295668"/>
    </source>
</evidence>
<dbReference type="PANTHER" id="PTHR30273:SF2">
    <property type="entry name" value="PROTEIN FECR"/>
    <property type="match status" value="1"/>
</dbReference>
<evidence type="ECO:0000259" key="3">
    <source>
        <dbReference type="Pfam" id="PF16344"/>
    </source>
</evidence>
<comment type="caution">
    <text evidence="4">The sequence shown here is derived from an EMBL/GenBank/DDBJ whole genome shotgun (WGS) entry which is preliminary data.</text>
</comment>
<dbReference type="Pfam" id="PF16344">
    <property type="entry name" value="FecR_C"/>
    <property type="match status" value="1"/>
</dbReference>
<evidence type="ECO:0000256" key="1">
    <source>
        <dbReference type="SAM" id="Phobius"/>
    </source>
</evidence>
<keyword evidence="1" id="KW-0812">Transmembrane</keyword>
<gene>
    <name evidence="4" type="ORF">EZJ43_05340</name>
</gene>
<dbReference type="InterPro" id="IPR006860">
    <property type="entry name" value="FecR"/>
</dbReference>
<dbReference type="Gene3D" id="2.60.120.1440">
    <property type="match status" value="1"/>
</dbReference>
<evidence type="ECO:0000313" key="4">
    <source>
        <dbReference type="EMBL" id="TDG36710.1"/>
    </source>
</evidence>
<dbReference type="PANTHER" id="PTHR30273">
    <property type="entry name" value="PERIPLASMIC SIGNAL SENSOR AND SIGMA FACTOR ACTIVATOR FECR-RELATED"/>
    <property type="match status" value="1"/>
</dbReference>
<keyword evidence="1" id="KW-0472">Membrane</keyword>
<protein>
    <submittedName>
        <fullName evidence="4">FecR family protein</fullName>
    </submittedName>
</protein>
<proteinExistence type="predicted"/>
<reference evidence="4 5" key="1">
    <citation type="submission" date="2019-02" db="EMBL/GenBank/DDBJ databases">
        <title>Pedobacter sp. nov., a novel speices isolated from soil of pinguins habitat in Antarcitica.</title>
        <authorList>
            <person name="He R.-H."/>
        </authorList>
    </citation>
    <scope>NUCLEOTIDE SEQUENCE [LARGE SCALE GENOMIC DNA]</scope>
    <source>
        <strain evidence="4 5">E01020</strain>
    </source>
</reference>
<dbReference type="OrthoDB" id="1099963at2"/>
<feature type="domain" description="Protein FecR C-terminal" evidence="3">
    <location>
        <begin position="320"/>
        <end position="382"/>
    </location>
</feature>
<keyword evidence="5" id="KW-1185">Reference proteome</keyword>
<dbReference type="GO" id="GO:0016989">
    <property type="term" value="F:sigma factor antagonist activity"/>
    <property type="evidence" value="ECO:0007669"/>
    <property type="project" value="TreeGrafter"/>
</dbReference>
<keyword evidence="1" id="KW-1133">Transmembrane helix</keyword>
<dbReference type="InterPro" id="IPR032508">
    <property type="entry name" value="FecR_C"/>
</dbReference>
<dbReference type="RefSeq" id="WP_133261658.1">
    <property type="nucleotide sequence ID" value="NZ_SJCY01000003.1"/>
</dbReference>
<dbReference type="AlphaFoldDB" id="A0A4R5MLV8"/>
<feature type="domain" description="FecR protein" evidence="2">
    <location>
        <begin position="180"/>
        <end position="275"/>
    </location>
</feature>
<dbReference type="InterPro" id="IPR012373">
    <property type="entry name" value="Ferrdict_sens_TM"/>
</dbReference>
<feature type="transmembrane region" description="Helical" evidence="1">
    <location>
        <begin position="77"/>
        <end position="99"/>
    </location>
</feature>
<sequence>MNPDHHKKDLQKIIKRYVAGNASEEEIVFIERYYHYLDKVEQQSIENDDQKLAFEEENFNVILNNISSAKAPKKLFIYRYTAAAVVLLSLIGVSLYLILNPSAEKVEIQSAKNKPLDVLPGTNKAVLTLGNGSKVVLDGKTASNLSDRDGLKISKTNNGQLVYTITEAKQVQNKVIASNTIQTPRGGQYQVVLPDGSKVWLNAASSLTYPEIFVGKERKVKLTGEAYFEVAKNKNMPFIVNTQSQNVEVLGTHFNINSYMDEQTIKTTLLEGSVKVSNNQFIQILKPGDQSIAGANGNAAIKLVHNVDTDDETAWKNGQFSFNNASLKTILNQLERWYDVKIDYSAIPQKRYNGMVPKKANLSQVLNMLELTGNIKFQIEEGRKLKVIEN</sequence>
<dbReference type="Gene3D" id="3.55.50.30">
    <property type="match status" value="1"/>
</dbReference>
<accession>A0A4R5MLV8</accession>
<dbReference type="FunFam" id="2.60.120.1440:FF:000001">
    <property type="entry name" value="Putative anti-sigma factor"/>
    <property type="match status" value="1"/>
</dbReference>
<dbReference type="Pfam" id="PF04773">
    <property type="entry name" value="FecR"/>
    <property type="match status" value="1"/>
</dbReference>
<dbReference type="EMBL" id="SJCY01000003">
    <property type="protein sequence ID" value="TDG36710.1"/>
    <property type="molecule type" value="Genomic_DNA"/>
</dbReference>
<organism evidence="4 5">
    <name type="scientific">Pedobacter changchengzhani</name>
    <dbReference type="NCBI Taxonomy" id="2529274"/>
    <lineage>
        <taxon>Bacteria</taxon>
        <taxon>Pseudomonadati</taxon>
        <taxon>Bacteroidota</taxon>
        <taxon>Sphingobacteriia</taxon>
        <taxon>Sphingobacteriales</taxon>
        <taxon>Sphingobacteriaceae</taxon>
        <taxon>Pedobacter</taxon>
    </lineage>
</organism>